<evidence type="ECO:0000313" key="3">
    <source>
        <dbReference type="Proteomes" id="UP000198583"/>
    </source>
</evidence>
<evidence type="ECO:0000313" key="2">
    <source>
        <dbReference type="EMBL" id="SFR09732.1"/>
    </source>
</evidence>
<dbReference type="RefSeq" id="WP_093591574.1">
    <property type="nucleotide sequence ID" value="NZ_FOYL01000003.1"/>
</dbReference>
<feature type="chain" id="PRO_5011538977" description="Peptidase inhibitor family I36" evidence="1">
    <location>
        <begin position="25"/>
        <end position="110"/>
    </location>
</feature>
<dbReference type="EMBL" id="FOYL01000003">
    <property type="protein sequence ID" value="SFR09732.1"/>
    <property type="molecule type" value="Genomic_DNA"/>
</dbReference>
<reference evidence="3" key="1">
    <citation type="submission" date="2016-10" db="EMBL/GenBank/DDBJ databases">
        <authorList>
            <person name="Varghese N."/>
            <person name="Submissions S."/>
        </authorList>
    </citation>
    <scope>NUCLEOTIDE SEQUENCE [LARGE SCALE GENOMIC DNA]</scope>
    <source>
        <strain evidence="3">DSM 44232</strain>
    </source>
</reference>
<proteinExistence type="predicted"/>
<dbReference type="OrthoDB" id="3696701at2"/>
<dbReference type="AlphaFoldDB" id="A0A1I6DWN5"/>
<protein>
    <recommendedName>
        <fullName evidence="4">Peptidase inhibitor family I36</fullName>
    </recommendedName>
</protein>
<feature type="signal peptide" evidence="1">
    <location>
        <begin position="1"/>
        <end position="24"/>
    </location>
</feature>
<sequence>MRPALIAGGLAVLASMALALPASADSWENAAFYAGTDLTGTKHSVDLTNKQCVNITPAKSASNISAADIEVFFNADCQKGSPGEPSDLYYVLGSLHQGNFPFPAVSYRVR</sequence>
<gene>
    <name evidence="2" type="ORF">SAMN04488564_103218</name>
</gene>
<organism evidence="2 3">
    <name type="scientific">Lentzea waywayandensis</name>
    <dbReference type="NCBI Taxonomy" id="84724"/>
    <lineage>
        <taxon>Bacteria</taxon>
        <taxon>Bacillati</taxon>
        <taxon>Actinomycetota</taxon>
        <taxon>Actinomycetes</taxon>
        <taxon>Pseudonocardiales</taxon>
        <taxon>Pseudonocardiaceae</taxon>
        <taxon>Lentzea</taxon>
    </lineage>
</organism>
<evidence type="ECO:0008006" key="4">
    <source>
        <dbReference type="Google" id="ProtNLM"/>
    </source>
</evidence>
<accession>A0A1I6DWN5</accession>
<dbReference type="STRING" id="84724.SAMN04488564_103218"/>
<name>A0A1I6DWN5_9PSEU</name>
<keyword evidence="1" id="KW-0732">Signal</keyword>
<dbReference type="Proteomes" id="UP000198583">
    <property type="component" value="Unassembled WGS sequence"/>
</dbReference>
<evidence type="ECO:0000256" key="1">
    <source>
        <dbReference type="SAM" id="SignalP"/>
    </source>
</evidence>
<keyword evidence="3" id="KW-1185">Reference proteome</keyword>